<evidence type="ECO:0000313" key="6">
    <source>
        <dbReference type="EMBL" id="APP31931.1"/>
    </source>
</evidence>
<dbReference type="PANTHER" id="PTHR30086:SF20">
    <property type="entry name" value="ARGININE EXPORTER PROTEIN ARGO-RELATED"/>
    <property type="match status" value="1"/>
</dbReference>
<dbReference type="GO" id="GO:0015171">
    <property type="term" value="F:amino acid transmembrane transporter activity"/>
    <property type="evidence" value="ECO:0007669"/>
    <property type="project" value="TreeGrafter"/>
</dbReference>
<evidence type="ECO:0000256" key="4">
    <source>
        <dbReference type="ARBA" id="ARBA00022989"/>
    </source>
</evidence>
<evidence type="ECO:0000313" key="7">
    <source>
        <dbReference type="Proteomes" id="UP000072389"/>
    </source>
</evidence>
<keyword evidence="3" id="KW-0812">Transmembrane</keyword>
<gene>
    <name evidence="6" type="ORF">AUO97_14340</name>
</gene>
<name>A0A1E3M2R3_ACIBA</name>
<evidence type="ECO:0000256" key="5">
    <source>
        <dbReference type="ARBA" id="ARBA00023136"/>
    </source>
</evidence>
<dbReference type="AlphaFoldDB" id="A0A1E3M2R3"/>
<proteinExistence type="predicted"/>
<dbReference type="PANTHER" id="PTHR30086">
    <property type="entry name" value="ARGININE EXPORTER PROTEIN ARGO"/>
    <property type="match status" value="1"/>
</dbReference>
<evidence type="ECO:0000256" key="2">
    <source>
        <dbReference type="ARBA" id="ARBA00022475"/>
    </source>
</evidence>
<keyword evidence="2" id="KW-1003">Cell membrane</keyword>
<dbReference type="InterPro" id="IPR001123">
    <property type="entry name" value="LeuE-type"/>
</dbReference>
<keyword evidence="5" id="KW-0472">Membrane</keyword>
<evidence type="ECO:0000256" key="3">
    <source>
        <dbReference type="ARBA" id="ARBA00022692"/>
    </source>
</evidence>
<keyword evidence="4" id="KW-1133">Transmembrane helix</keyword>
<protein>
    <submittedName>
        <fullName evidence="6">Threonine transporter RhtB</fullName>
    </submittedName>
</protein>
<dbReference type="GO" id="GO:0005886">
    <property type="term" value="C:plasma membrane"/>
    <property type="evidence" value="ECO:0007669"/>
    <property type="project" value="UniProtKB-SubCell"/>
</dbReference>
<dbReference type="Pfam" id="PF01810">
    <property type="entry name" value="LysE"/>
    <property type="match status" value="1"/>
</dbReference>
<organism evidence="6 7">
    <name type="scientific">Acinetobacter baumannii</name>
    <dbReference type="NCBI Taxonomy" id="470"/>
    <lineage>
        <taxon>Bacteria</taxon>
        <taxon>Pseudomonadati</taxon>
        <taxon>Pseudomonadota</taxon>
        <taxon>Gammaproteobacteria</taxon>
        <taxon>Moraxellales</taxon>
        <taxon>Moraxellaceae</taxon>
        <taxon>Acinetobacter</taxon>
        <taxon>Acinetobacter calcoaceticus/baumannii complex</taxon>
    </lineage>
</organism>
<comment type="subcellular location">
    <subcellularLocation>
        <location evidence="1">Cell membrane</location>
        <topology evidence="1">Multi-pass membrane protein</topology>
    </subcellularLocation>
</comment>
<dbReference type="RefSeq" id="WP_000122247.1">
    <property type="nucleotide sequence ID" value="NZ_CAUZGM010000002.1"/>
</dbReference>
<accession>A0A1E3M2R3</accession>
<reference evidence="6 7" key="1">
    <citation type="journal article" date="2014" name="Antimicrob. Agents Chemother.">
        <title>Triclosan can select for an AdeIJK-overexpressing mutant of Acinetobacter baumannii ATCC 17978 that displays reduced susceptibility to multiple antibiotics.</title>
        <authorList>
            <person name="Fernando D.M."/>
            <person name="Xu W."/>
            <person name="Loewen P.C."/>
            <person name="Zhanel G.G."/>
            <person name="Kumar A."/>
        </authorList>
    </citation>
    <scope>NUCLEOTIDE SEQUENCE [LARGE SCALE GENOMIC DNA]</scope>
    <source>
        <strain evidence="6 7">ATCC 17978</strain>
    </source>
</reference>
<dbReference type="PIRSF" id="PIRSF006324">
    <property type="entry name" value="LeuE"/>
    <property type="match status" value="1"/>
</dbReference>
<dbReference type="EMBL" id="CP018664">
    <property type="protein sequence ID" value="APP31931.1"/>
    <property type="molecule type" value="Genomic_DNA"/>
</dbReference>
<evidence type="ECO:0000256" key="1">
    <source>
        <dbReference type="ARBA" id="ARBA00004651"/>
    </source>
</evidence>
<dbReference type="Proteomes" id="UP000072389">
    <property type="component" value="Chromosome"/>
</dbReference>
<sequence length="208" mass="23279">MSYSFLSFVLTALVINLAPGPAMFYVMNQSLKYGIKVGLKAAAGVEFGVFFYVLLSAFGLMFVFQQIPLLYKILQFTGALYLLYLAYVAWPKRKSIKSSNVPSQNSTESTRYSFSKGMLINLSNPKIGLFFVSLLPQFISSDSHPAWQYFLLYGLLFNFGGICVNMTIGVMARKLKSIIQKASWFDYVPSLLFLTIAILTIVRDALSS</sequence>